<evidence type="ECO:0000313" key="2">
    <source>
        <dbReference type="EMBL" id="KII66198.1"/>
    </source>
</evidence>
<evidence type="ECO:0000259" key="1">
    <source>
        <dbReference type="Pfam" id="PF15901"/>
    </source>
</evidence>
<dbReference type="OrthoDB" id="443634at2759"/>
<name>A0A0C2JAQ0_THEKT</name>
<comment type="caution">
    <text evidence="2">The sequence shown here is derived from an EMBL/GenBank/DDBJ whole genome shotgun (WGS) entry which is preliminary data.</text>
</comment>
<dbReference type="EMBL" id="JWZT01003604">
    <property type="protein sequence ID" value="KII66198.1"/>
    <property type="molecule type" value="Genomic_DNA"/>
</dbReference>
<dbReference type="GO" id="GO:0016020">
    <property type="term" value="C:membrane"/>
    <property type="evidence" value="ECO:0007669"/>
    <property type="project" value="TreeGrafter"/>
</dbReference>
<dbReference type="InterPro" id="IPR050310">
    <property type="entry name" value="VPS10-sortilin"/>
</dbReference>
<keyword evidence="3" id="KW-1185">Reference proteome</keyword>
<gene>
    <name evidence="2" type="ORF">RF11_12023</name>
</gene>
<dbReference type="Pfam" id="PF15901">
    <property type="entry name" value="Sortilin_C"/>
    <property type="match status" value="1"/>
</dbReference>
<dbReference type="PANTHER" id="PTHR12106">
    <property type="entry name" value="SORTILIN RELATED"/>
    <property type="match status" value="1"/>
</dbReference>
<dbReference type="InterPro" id="IPR036278">
    <property type="entry name" value="Sialidase_sf"/>
</dbReference>
<proteinExistence type="predicted"/>
<reference evidence="2 3" key="1">
    <citation type="journal article" date="2014" name="Genome Biol. Evol.">
        <title>The genome of the myxosporean Thelohanellus kitauei shows adaptations to nutrient acquisition within its fish host.</title>
        <authorList>
            <person name="Yang Y."/>
            <person name="Xiong J."/>
            <person name="Zhou Z."/>
            <person name="Huo F."/>
            <person name="Miao W."/>
            <person name="Ran C."/>
            <person name="Liu Y."/>
            <person name="Zhang J."/>
            <person name="Feng J."/>
            <person name="Wang M."/>
            <person name="Wang M."/>
            <person name="Wang L."/>
            <person name="Yao B."/>
        </authorList>
    </citation>
    <scope>NUCLEOTIDE SEQUENCE [LARGE SCALE GENOMIC DNA]</scope>
    <source>
        <strain evidence="2">Wuqing</strain>
    </source>
</reference>
<sequence>MACYYHVKNENMEHNFYIGEGNTGLLYLNFPSNKNEGWTRRSTDDGRFWYDMKFIKPGTSEELYRPVHFDFAYHDYLSVSRHFLWIDIQYEKFNNYLQPFITFDMGYSWKAIPRTNSKAIMLTDGTVVMSVDQDSRGINYSFDYADTWLRLDQFSTEQTVFFVGRLSNTDQRALIVSRASITNMLTFTYLDFSNVIYEVCQKQHYIQQPIPGSRKNCYPGKKLVVSIRGPRVRCLDKRGSSDIRIKNPCPCSSDDFPCTFNYNSFGDICILDTLSGITEEPKKCPHGSQVSTFRFGYVKLVDSSCKLDKWYLYIKKNARKMCTQNEWTNFILLHAPKKIYMLQIMPNGGHSGLKRPPDIDFGPHIDVAKQVAIDYPRKLIYYLGGTISQ</sequence>
<accession>A0A0C2JAQ0</accession>
<feature type="domain" description="Sortilin C-terminal" evidence="1">
    <location>
        <begin position="168"/>
        <end position="308"/>
    </location>
</feature>
<protein>
    <submittedName>
        <fullName evidence="2">Vacuolar protein sorting/targeting protein 10</fullName>
    </submittedName>
</protein>
<organism evidence="2 3">
    <name type="scientific">Thelohanellus kitauei</name>
    <name type="common">Myxosporean</name>
    <dbReference type="NCBI Taxonomy" id="669202"/>
    <lineage>
        <taxon>Eukaryota</taxon>
        <taxon>Metazoa</taxon>
        <taxon>Cnidaria</taxon>
        <taxon>Myxozoa</taxon>
        <taxon>Myxosporea</taxon>
        <taxon>Bivalvulida</taxon>
        <taxon>Platysporina</taxon>
        <taxon>Myxobolidae</taxon>
        <taxon>Thelohanellus</taxon>
    </lineage>
</organism>
<evidence type="ECO:0000313" key="3">
    <source>
        <dbReference type="Proteomes" id="UP000031668"/>
    </source>
</evidence>
<dbReference type="Proteomes" id="UP000031668">
    <property type="component" value="Unassembled WGS sequence"/>
</dbReference>
<dbReference type="InterPro" id="IPR031777">
    <property type="entry name" value="Sortilin_C"/>
</dbReference>
<dbReference type="PANTHER" id="PTHR12106:SF27">
    <property type="entry name" value="SORTILIN-RELATED RECEPTOR"/>
    <property type="match status" value="1"/>
</dbReference>
<dbReference type="SUPFAM" id="SSF50939">
    <property type="entry name" value="Sialidases"/>
    <property type="match status" value="1"/>
</dbReference>
<dbReference type="GO" id="GO:0006892">
    <property type="term" value="P:post-Golgi vesicle-mediated transport"/>
    <property type="evidence" value="ECO:0007669"/>
    <property type="project" value="TreeGrafter"/>
</dbReference>
<dbReference type="AlphaFoldDB" id="A0A0C2JAQ0"/>
<dbReference type="GO" id="GO:0005794">
    <property type="term" value="C:Golgi apparatus"/>
    <property type="evidence" value="ECO:0007669"/>
    <property type="project" value="TreeGrafter"/>
</dbReference>
<dbReference type="Gene3D" id="3.30.60.270">
    <property type="match status" value="1"/>
</dbReference>